<feature type="transmembrane region" description="Helical" evidence="1">
    <location>
        <begin position="20"/>
        <end position="41"/>
    </location>
</feature>
<evidence type="ECO:0000313" key="2">
    <source>
        <dbReference type="EMBL" id="ODS01634.1"/>
    </source>
</evidence>
<gene>
    <name evidence="2" type="ORF">AUC69_05000</name>
</gene>
<feature type="transmembrane region" description="Helical" evidence="1">
    <location>
        <begin position="79"/>
        <end position="96"/>
    </location>
</feature>
<sequence>MDLQYIFASFDGRINRAKWWAGIVIILVVSIIIGFIIEVVFGTGAFGTFLATVLALALFYPTYAVCAKRFHDRDRPGKTALYGLVPSLIAGLFQTWGLTGTPQEPNGLGWICTLINLGVLLWFVIELGILKGTPGQNHFGGDPLAAIN</sequence>
<proteinExistence type="predicted"/>
<dbReference type="Pfam" id="PF05656">
    <property type="entry name" value="DUF805"/>
    <property type="match status" value="1"/>
</dbReference>
<dbReference type="InterPro" id="IPR008523">
    <property type="entry name" value="DUF805"/>
</dbReference>
<reference evidence="2 3" key="1">
    <citation type="journal article" date="2016" name="Environ. Microbiol.">
        <title>New Methyloceanibacter diversity from North Sea sediments includes methanotroph containing solely the soluble methane monooxygenase.</title>
        <authorList>
            <person name="Vekeman B."/>
            <person name="Kerckhof F.M."/>
            <person name="Cremers G."/>
            <person name="de Vos P."/>
            <person name="Vandamme P."/>
            <person name="Boon N."/>
            <person name="Op den Camp H.J."/>
            <person name="Heylen K."/>
        </authorList>
    </citation>
    <scope>NUCLEOTIDE SEQUENCE [LARGE SCALE GENOMIC DNA]</scope>
    <source>
        <strain evidence="2 3">R-67175</strain>
    </source>
</reference>
<dbReference type="AlphaFoldDB" id="A0A1E3W774"/>
<evidence type="ECO:0000256" key="1">
    <source>
        <dbReference type="SAM" id="Phobius"/>
    </source>
</evidence>
<dbReference type="RefSeq" id="WP_069440508.1">
    <property type="nucleotide sequence ID" value="NZ_LPWF01000004.1"/>
</dbReference>
<dbReference type="Proteomes" id="UP000094472">
    <property type="component" value="Unassembled WGS sequence"/>
</dbReference>
<keyword evidence="1" id="KW-0812">Transmembrane</keyword>
<dbReference type="OrthoDB" id="9812349at2"/>
<name>A0A1E3W774_9HYPH</name>
<dbReference type="PANTHER" id="PTHR34980">
    <property type="entry name" value="INNER MEMBRANE PROTEIN-RELATED-RELATED"/>
    <property type="match status" value="1"/>
</dbReference>
<dbReference type="STRING" id="1774969.AUC69_05000"/>
<keyword evidence="1" id="KW-0472">Membrane</keyword>
<keyword evidence="1" id="KW-1133">Transmembrane helix</keyword>
<accession>A0A1E3W774</accession>
<comment type="caution">
    <text evidence="2">The sequence shown here is derived from an EMBL/GenBank/DDBJ whole genome shotgun (WGS) entry which is preliminary data.</text>
</comment>
<dbReference type="GO" id="GO:0005886">
    <property type="term" value="C:plasma membrane"/>
    <property type="evidence" value="ECO:0007669"/>
    <property type="project" value="TreeGrafter"/>
</dbReference>
<evidence type="ECO:0000313" key="3">
    <source>
        <dbReference type="Proteomes" id="UP000094472"/>
    </source>
</evidence>
<feature type="transmembrane region" description="Helical" evidence="1">
    <location>
        <begin position="47"/>
        <end position="67"/>
    </location>
</feature>
<feature type="transmembrane region" description="Helical" evidence="1">
    <location>
        <begin position="108"/>
        <end position="130"/>
    </location>
</feature>
<dbReference type="PANTHER" id="PTHR34980:SF3">
    <property type="entry name" value="BLR8105 PROTEIN"/>
    <property type="match status" value="1"/>
</dbReference>
<organism evidence="2 3">
    <name type="scientific">Methyloceanibacter superfactus</name>
    <dbReference type="NCBI Taxonomy" id="1774969"/>
    <lineage>
        <taxon>Bacteria</taxon>
        <taxon>Pseudomonadati</taxon>
        <taxon>Pseudomonadota</taxon>
        <taxon>Alphaproteobacteria</taxon>
        <taxon>Hyphomicrobiales</taxon>
        <taxon>Hyphomicrobiaceae</taxon>
        <taxon>Methyloceanibacter</taxon>
    </lineage>
</organism>
<evidence type="ECO:0008006" key="4">
    <source>
        <dbReference type="Google" id="ProtNLM"/>
    </source>
</evidence>
<dbReference type="EMBL" id="LPWF01000004">
    <property type="protein sequence ID" value="ODS01634.1"/>
    <property type="molecule type" value="Genomic_DNA"/>
</dbReference>
<keyword evidence="3" id="KW-1185">Reference proteome</keyword>
<protein>
    <recommendedName>
        <fullName evidence="4">DUF805 domain-containing protein</fullName>
    </recommendedName>
</protein>